<organism evidence="1 2">
    <name type="scientific">Aureococcus anophagefferens</name>
    <name type="common">Harmful bloom alga</name>
    <dbReference type="NCBI Taxonomy" id="44056"/>
    <lineage>
        <taxon>Eukaryota</taxon>
        <taxon>Sar</taxon>
        <taxon>Stramenopiles</taxon>
        <taxon>Ochrophyta</taxon>
        <taxon>Pelagophyceae</taxon>
        <taxon>Pelagomonadales</taxon>
        <taxon>Pelagomonadaceae</taxon>
        <taxon>Aureococcus</taxon>
    </lineage>
</organism>
<keyword evidence="2" id="KW-1185">Reference proteome</keyword>
<accession>A0ABR1G626</accession>
<dbReference type="Proteomes" id="UP001363151">
    <property type="component" value="Unassembled WGS sequence"/>
</dbReference>
<reference evidence="1 2" key="1">
    <citation type="submission" date="2024-03" db="EMBL/GenBank/DDBJ databases">
        <title>Aureococcus anophagefferens CCMP1851 and Kratosvirus quantuckense: Draft genome of a second virus-susceptible host strain in the model system.</title>
        <authorList>
            <person name="Chase E."/>
            <person name="Truchon A.R."/>
            <person name="Schepens W."/>
            <person name="Wilhelm S.W."/>
        </authorList>
    </citation>
    <scope>NUCLEOTIDE SEQUENCE [LARGE SCALE GENOMIC DNA]</scope>
    <source>
        <strain evidence="1 2">CCMP1851</strain>
    </source>
</reference>
<proteinExistence type="predicted"/>
<comment type="caution">
    <text evidence="1">The sequence shown here is derived from an EMBL/GenBank/DDBJ whole genome shotgun (WGS) entry which is preliminary data.</text>
</comment>
<dbReference type="EMBL" id="JBBJCI010000087">
    <property type="protein sequence ID" value="KAK7248690.1"/>
    <property type="molecule type" value="Genomic_DNA"/>
</dbReference>
<name>A0ABR1G626_AURAN</name>
<sequence length="34" mass="3759">MCAYSNVLTRALAVLRELAESNRFVQKSAESTSI</sequence>
<evidence type="ECO:0000313" key="1">
    <source>
        <dbReference type="EMBL" id="KAK7248690.1"/>
    </source>
</evidence>
<evidence type="ECO:0000313" key="2">
    <source>
        <dbReference type="Proteomes" id="UP001363151"/>
    </source>
</evidence>
<protein>
    <submittedName>
        <fullName evidence="1">Uncharacterized protein</fullName>
    </submittedName>
</protein>
<gene>
    <name evidence="1" type="ORF">SO694_0004011</name>
</gene>